<evidence type="ECO:0000256" key="2">
    <source>
        <dbReference type="ARBA" id="ARBA00022664"/>
    </source>
</evidence>
<dbReference type="InterPro" id="IPR001650">
    <property type="entry name" value="Helicase_C-like"/>
</dbReference>
<proteinExistence type="predicted"/>
<feature type="compositionally biased region" description="Basic and acidic residues" evidence="9">
    <location>
        <begin position="652"/>
        <end position="663"/>
    </location>
</feature>
<dbReference type="Pfam" id="PF04408">
    <property type="entry name" value="WHD_HA2"/>
    <property type="match status" value="1"/>
</dbReference>
<evidence type="ECO:0000256" key="7">
    <source>
        <dbReference type="ARBA" id="ARBA00023187"/>
    </source>
</evidence>
<dbReference type="OrthoDB" id="10253254at2759"/>
<evidence type="ECO:0000256" key="4">
    <source>
        <dbReference type="ARBA" id="ARBA00022801"/>
    </source>
</evidence>
<dbReference type="GO" id="GO:0006397">
    <property type="term" value="P:mRNA processing"/>
    <property type="evidence" value="ECO:0007669"/>
    <property type="project" value="UniProtKB-KW"/>
</dbReference>
<feature type="domain" description="Helicase ATP-binding" evidence="10">
    <location>
        <begin position="867"/>
        <end position="979"/>
    </location>
</feature>
<evidence type="ECO:0000256" key="6">
    <source>
        <dbReference type="ARBA" id="ARBA00022840"/>
    </source>
</evidence>
<dbReference type="Gene3D" id="2.170.150.40">
    <property type="entry name" value="Domain of unknown function (DUF427)"/>
    <property type="match status" value="1"/>
</dbReference>
<dbReference type="InterPro" id="IPR011709">
    <property type="entry name" value="DEAD-box_helicase_OB_fold"/>
</dbReference>
<dbReference type="Pfam" id="PF07717">
    <property type="entry name" value="OB_NTP_bind"/>
    <property type="match status" value="1"/>
</dbReference>
<dbReference type="GO" id="GO:0016787">
    <property type="term" value="F:hydrolase activity"/>
    <property type="evidence" value="ECO:0007669"/>
    <property type="project" value="UniProtKB-KW"/>
</dbReference>
<dbReference type="InterPro" id="IPR007502">
    <property type="entry name" value="Helicase-assoc_dom"/>
</dbReference>
<feature type="compositionally biased region" description="Basic and acidic residues" evidence="9">
    <location>
        <begin position="603"/>
        <end position="641"/>
    </location>
</feature>
<dbReference type="EC" id="3.6.4.13" evidence="1"/>
<feature type="domain" description="Helicase C-terminal" evidence="11">
    <location>
        <begin position="1004"/>
        <end position="1177"/>
    </location>
</feature>
<dbReference type="FunFam" id="1.20.120.1080:FF:000001">
    <property type="entry name" value="Pre-mRNA-splicing factor ATP-dependent RNA helicase"/>
    <property type="match status" value="1"/>
</dbReference>
<evidence type="ECO:0000313" key="12">
    <source>
        <dbReference type="EMBL" id="KIJ59488.1"/>
    </source>
</evidence>
<evidence type="ECO:0000256" key="8">
    <source>
        <dbReference type="ARBA" id="ARBA00047984"/>
    </source>
</evidence>
<keyword evidence="2" id="KW-0507">mRNA processing</keyword>
<feature type="compositionally biased region" description="Acidic residues" evidence="9">
    <location>
        <begin position="589"/>
        <end position="602"/>
    </location>
</feature>
<feature type="compositionally biased region" description="Basic and acidic residues" evidence="9">
    <location>
        <begin position="499"/>
        <end position="511"/>
    </location>
</feature>
<dbReference type="SMART" id="SM00487">
    <property type="entry name" value="DEXDc"/>
    <property type="match status" value="1"/>
</dbReference>
<evidence type="ECO:0000256" key="1">
    <source>
        <dbReference type="ARBA" id="ARBA00012552"/>
    </source>
</evidence>
<feature type="compositionally biased region" description="Basic and acidic residues" evidence="9">
    <location>
        <begin position="532"/>
        <end position="561"/>
    </location>
</feature>
<dbReference type="SUPFAM" id="SSF52540">
    <property type="entry name" value="P-loop containing nucleoside triphosphate hydrolases"/>
    <property type="match status" value="1"/>
</dbReference>
<dbReference type="GO" id="GO:0003724">
    <property type="term" value="F:RNA helicase activity"/>
    <property type="evidence" value="ECO:0007669"/>
    <property type="project" value="UniProtKB-EC"/>
</dbReference>
<dbReference type="InterPro" id="IPR007361">
    <property type="entry name" value="DUF427"/>
</dbReference>
<gene>
    <name evidence="12" type="ORF">HYDPIDRAFT_170792</name>
</gene>
<evidence type="ECO:0000256" key="3">
    <source>
        <dbReference type="ARBA" id="ARBA00022741"/>
    </source>
</evidence>
<dbReference type="FunFam" id="3.40.50.300:FF:000007">
    <property type="entry name" value="Pre-mRNA-splicing factor ATP-dependent RNA helicase"/>
    <property type="match status" value="1"/>
</dbReference>
<dbReference type="SMART" id="SM00847">
    <property type="entry name" value="HA2"/>
    <property type="match status" value="1"/>
</dbReference>
<dbReference type="InterPro" id="IPR014001">
    <property type="entry name" value="Helicase_ATP-bd"/>
</dbReference>
<protein>
    <recommendedName>
        <fullName evidence="1">RNA helicase</fullName>
        <ecNumber evidence="1">3.6.4.13</ecNumber>
    </recommendedName>
</protein>
<feature type="region of interest" description="Disordered" evidence="9">
    <location>
        <begin position="486"/>
        <end position="511"/>
    </location>
</feature>
<organism evidence="12 13">
    <name type="scientific">Hydnomerulius pinastri MD-312</name>
    <dbReference type="NCBI Taxonomy" id="994086"/>
    <lineage>
        <taxon>Eukaryota</taxon>
        <taxon>Fungi</taxon>
        <taxon>Dikarya</taxon>
        <taxon>Basidiomycota</taxon>
        <taxon>Agaricomycotina</taxon>
        <taxon>Agaricomycetes</taxon>
        <taxon>Agaricomycetidae</taxon>
        <taxon>Boletales</taxon>
        <taxon>Boletales incertae sedis</taxon>
        <taxon>Leucogyrophana</taxon>
    </lineage>
</organism>
<reference evidence="12 13" key="1">
    <citation type="submission" date="2014-04" db="EMBL/GenBank/DDBJ databases">
        <title>Evolutionary Origins and Diversification of the Mycorrhizal Mutualists.</title>
        <authorList>
            <consortium name="DOE Joint Genome Institute"/>
            <consortium name="Mycorrhizal Genomics Consortium"/>
            <person name="Kohler A."/>
            <person name="Kuo A."/>
            <person name="Nagy L.G."/>
            <person name="Floudas D."/>
            <person name="Copeland A."/>
            <person name="Barry K.W."/>
            <person name="Cichocki N."/>
            <person name="Veneault-Fourrey C."/>
            <person name="LaButti K."/>
            <person name="Lindquist E.A."/>
            <person name="Lipzen A."/>
            <person name="Lundell T."/>
            <person name="Morin E."/>
            <person name="Murat C."/>
            <person name="Riley R."/>
            <person name="Ohm R."/>
            <person name="Sun H."/>
            <person name="Tunlid A."/>
            <person name="Henrissat B."/>
            <person name="Grigoriev I.V."/>
            <person name="Hibbett D.S."/>
            <person name="Martin F."/>
        </authorList>
    </citation>
    <scope>NUCLEOTIDE SEQUENCE [LARGE SCALE GENOMIC DNA]</scope>
    <source>
        <strain evidence="12 13">MD-312</strain>
    </source>
</reference>
<evidence type="ECO:0000256" key="9">
    <source>
        <dbReference type="SAM" id="MobiDB-lite"/>
    </source>
</evidence>
<dbReference type="PROSITE" id="PS51194">
    <property type="entry name" value="HELICASE_CTER"/>
    <property type="match status" value="1"/>
</dbReference>
<evidence type="ECO:0000256" key="5">
    <source>
        <dbReference type="ARBA" id="ARBA00022806"/>
    </source>
</evidence>
<sequence>MVKVTYNGSVLAESANPVVVEGNYYFPPNSVDKSHLTNSNTSSVCPWKGTASYYSAEVDGTTVKDIAWYYPEPKSKAAHIKDHVAFYKVSSKSWLKGPKAYREVKNKVEIALQVTCEESIFVVVDVSDIYHRRVVMVTRSKAIFLGVARTRNRTSEDAREHTVHPEDSRPASMFVRTPDSGWCLDVSRLQEMVVIVKPVWRTKRVDEIGIELALVEENMTSISDISFDSHSGAISLQPQFLAVLQAIYQDVDPANTPKHLDPWRHKIRLIIPLGRDHDTLLRVYEYAGSKAPTLWKTTFEVFLEVGIVLDKARCRFFLLPDSGAAIDEIRSFGRTRVDAIRSDPYVGSGLVEQVSRMGEARSQSENRTQLIKSLLLVTSLRADMRTVVPHRYRVLFGVPAMEMMVNSIAVEVGGRATRDLLGMSTDLNRFISDNCLRLFGLADRSIVEFVTASASTSKTPEALFTSLTASGLPNTPDAHSFITELFQRAPRKSKHKHKSGADEGSRKHAEREARALAAKKYGFLLDQDSKPDVVEVKEKSSRAKDKRDRHLRKREHDGKEWESDEEEKSRKRHKPDDFASASPSRRSDDADDQLDLPDGEDEDARKERERVEDLKSRDEFAERVRNRDLERTKKLVEDRSSRAAGPGAADAAARRQLADDAEARGQALPSLRLHSRQEYLTKREIQQIELLRKEIADDEALFVGMKISKREQRELDRKKELLKLVEERLKIDDKWDGYQLPEDYITEQGKIDKKKKESALYKRYEDAKPKDDQFVTDVDQWEASQTHHSTFKTGAMDKREVVDEYEYVFDESQTIKFVMDQTMKGEGALSEKDKILKQHIEEAEKRAQSIEDTRKSLPIYTYREELLAAIKEHQVLIVVAETGSGKTTQLPQYLHEAGYTANGLKVGCTQPRRVAAMSVAARVADEMAHERTLSTDILFALVKDIARFRPELRLLISSATMDAEKFSEYFDNAPVFYVPGRRYPVDIHYTPQPEANYLHAAITTVFQIHTTQPKGDILIFLTGQDEIEAAQENLQETARALGNKIPELIICPIYANLPSDMQAKIFEPTPPGARKVVLATNIAETSITIEGVVFVIDPGFVKQNSYNPRTGMSSLVVVPCSRASANQRAGRAGRVGPGKAFRLYTKWAFSNELEENTVPEIQRTNLGMTVLVLKSLGINHFLDFEFMDPPPGETLIRALELLYALGALNDRGELTKLGRRMAEFPVDPMLSKAIIESEKYVCTDEVLTIISMLQESSSLFYRPKDKKLHADQARQNFVRSGGDHFTLLNVWEQWADTNYSQQFCYEQFLQFKSLSRARDIRDQLAGLCERVEVVVRGNPNSNDVTPIQKALTAGYFYNTAQLQKSGDSYRTLKTNHTVYIHPSSSLFQHQPPVKTMLYYELVMTSKSYMRQVMEIKPSWLLEVAPHYFKEADLEQLTTGEKKMPNAKAVGSSGAAAAVGPS</sequence>
<dbReference type="InterPro" id="IPR038694">
    <property type="entry name" value="DUF427_sf"/>
</dbReference>
<keyword evidence="5" id="KW-0347">Helicase</keyword>
<feature type="region of interest" description="Disordered" evidence="9">
    <location>
        <begin position="532"/>
        <end position="669"/>
    </location>
</feature>
<keyword evidence="4" id="KW-0378">Hydrolase</keyword>
<evidence type="ECO:0000313" key="13">
    <source>
        <dbReference type="Proteomes" id="UP000053820"/>
    </source>
</evidence>
<feature type="compositionally biased region" description="Low complexity" evidence="9">
    <location>
        <begin position="642"/>
        <end position="651"/>
    </location>
</feature>
<dbReference type="Pfam" id="PF04248">
    <property type="entry name" value="NTP_transf_9"/>
    <property type="match status" value="1"/>
</dbReference>
<dbReference type="EMBL" id="KN839887">
    <property type="protein sequence ID" value="KIJ59488.1"/>
    <property type="molecule type" value="Genomic_DNA"/>
</dbReference>
<dbReference type="HOGENOM" id="CLU_001832_7_0_1"/>
<dbReference type="Gene3D" id="1.20.120.1080">
    <property type="match status" value="1"/>
</dbReference>
<dbReference type="PROSITE" id="PS51192">
    <property type="entry name" value="HELICASE_ATP_BIND_1"/>
    <property type="match status" value="1"/>
</dbReference>
<keyword evidence="13" id="KW-1185">Reference proteome</keyword>
<dbReference type="Proteomes" id="UP000053820">
    <property type="component" value="Unassembled WGS sequence"/>
</dbReference>
<dbReference type="PANTHER" id="PTHR18934:SF83">
    <property type="entry name" value="PRE-MRNA-SPLICING FACTOR ATP-DEPENDENT RNA HELICASE DHX16"/>
    <property type="match status" value="1"/>
</dbReference>
<keyword evidence="3" id="KW-0547">Nucleotide-binding</keyword>
<dbReference type="CDD" id="cd18791">
    <property type="entry name" value="SF2_C_RHA"/>
    <property type="match status" value="1"/>
</dbReference>
<dbReference type="PANTHER" id="PTHR18934">
    <property type="entry name" value="ATP-DEPENDENT RNA HELICASE"/>
    <property type="match status" value="1"/>
</dbReference>
<dbReference type="GO" id="GO:0003723">
    <property type="term" value="F:RNA binding"/>
    <property type="evidence" value="ECO:0007669"/>
    <property type="project" value="TreeGrafter"/>
</dbReference>
<dbReference type="SMART" id="SM00490">
    <property type="entry name" value="HELICc"/>
    <property type="match status" value="1"/>
</dbReference>
<dbReference type="InterPro" id="IPR048333">
    <property type="entry name" value="HA2_WH"/>
</dbReference>
<dbReference type="GO" id="GO:0005684">
    <property type="term" value="C:U2-type spliceosomal complex"/>
    <property type="evidence" value="ECO:0007669"/>
    <property type="project" value="UniProtKB-ARBA"/>
</dbReference>
<dbReference type="GO" id="GO:0008380">
    <property type="term" value="P:RNA splicing"/>
    <property type="evidence" value="ECO:0007669"/>
    <property type="project" value="UniProtKB-KW"/>
</dbReference>
<dbReference type="Gene3D" id="3.40.50.300">
    <property type="entry name" value="P-loop containing nucleotide triphosphate hydrolases"/>
    <property type="match status" value="3"/>
</dbReference>
<evidence type="ECO:0000259" key="11">
    <source>
        <dbReference type="PROSITE" id="PS51194"/>
    </source>
</evidence>
<dbReference type="InterPro" id="IPR027417">
    <property type="entry name" value="P-loop_NTPase"/>
</dbReference>
<accession>A0A0C9W0U1</accession>
<dbReference type="GO" id="GO:0005524">
    <property type="term" value="F:ATP binding"/>
    <property type="evidence" value="ECO:0007669"/>
    <property type="project" value="UniProtKB-KW"/>
</dbReference>
<dbReference type="Pfam" id="PF00271">
    <property type="entry name" value="Helicase_C"/>
    <property type="match status" value="1"/>
</dbReference>
<feature type="compositionally biased region" description="Basic residues" evidence="9">
    <location>
        <begin position="489"/>
        <end position="498"/>
    </location>
</feature>
<evidence type="ECO:0000259" key="10">
    <source>
        <dbReference type="PROSITE" id="PS51192"/>
    </source>
</evidence>
<keyword evidence="7" id="KW-0508">mRNA splicing</keyword>
<keyword evidence="6" id="KW-0067">ATP-binding</keyword>
<dbReference type="GO" id="GO:0071013">
    <property type="term" value="C:catalytic step 2 spliceosome"/>
    <property type="evidence" value="ECO:0007669"/>
    <property type="project" value="TreeGrafter"/>
</dbReference>
<comment type="catalytic activity">
    <reaction evidence="8">
        <text>ATP + H2O = ADP + phosphate + H(+)</text>
        <dbReference type="Rhea" id="RHEA:13065"/>
        <dbReference type="ChEBI" id="CHEBI:15377"/>
        <dbReference type="ChEBI" id="CHEBI:15378"/>
        <dbReference type="ChEBI" id="CHEBI:30616"/>
        <dbReference type="ChEBI" id="CHEBI:43474"/>
        <dbReference type="ChEBI" id="CHEBI:456216"/>
        <dbReference type="EC" id="3.6.4.13"/>
    </reaction>
</comment>
<dbReference type="Pfam" id="PF21010">
    <property type="entry name" value="HA2_C"/>
    <property type="match status" value="1"/>
</dbReference>
<name>A0A0C9W0U1_9AGAM</name>